<evidence type="ECO:0000313" key="12">
    <source>
        <dbReference type="Proteomes" id="UP001220022"/>
    </source>
</evidence>
<comment type="caution">
    <text evidence="11">The sequence shown here is derived from an EMBL/GenBank/DDBJ whole genome shotgun (WGS) entry which is preliminary data.</text>
</comment>
<keyword evidence="2" id="KW-0134">Cell wall</keyword>
<dbReference type="RefSeq" id="WP_275819451.1">
    <property type="nucleotide sequence ID" value="NZ_BAAANM010000013.1"/>
</dbReference>
<name>A0ABT5Z766_9ACTN</name>
<feature type="compositionally biased region" description="Gly residues" evidence="7">
    <location>
        <begin position="88"/>
        <end position="104"/>
    </location>
</feature>
<keyword evidence="5" id="KW-0130">Cell adhesion</keyword>
<feature type="region of interest" description="Disordered" evidence="7">
    <location>
        <begin position="86"/>
        <end position="139"/>
    </location>
</feature>
<keyword evidence="12" id="KW-1185">Reference proteome</keyword>
<feature type="compositionally biased region" description="Low complexity" evidence="7">
    <location>
        <begin position="111"/>
        <end position="125"/>
    </location>
</feature>
<keyword evidence="8" id="KW-0812">Transmembrane</keyword>
<protein>
    <submittedName>
        <fullName evidence="11">Chaplin</fullName>
    </submittedName>
</protein>
<comment type="subcellular location">
    <subcellularLocation>
        <location evidence="1">Secreted</location>
        <location evidence="1">Cell wall</location>
    </subcellularLocation>
</comment>
<accession>A0ABT5Z766</accession>
<dbReference type="Proteomes" id="UP001220022">
    <property type="component" value="Unassembled WGS sequence"/>
</dbReference>
<sequence>MRQVAKKGLITVVATGGVLAVTGGGYAFADAGASGTATGSPGVLSGNAVQAPVSVPVNACGNTVNVVGALNPAFGNHCANGSQHHEGGAYGHTGQGQGDYGHGLGGHDHGGYQQSHQHSSGSHAHGVAEGSPGVGSGNVVQAPVSVPVNACGNSVDAVGVLNPTFGNSCENSGGPDTGQSYTPPPPAAAPPPQAVTPPSQGHRPHGPSHHGSHRPHGPSHHGSHRPAQPGHQVMSPAHPVSTTAAPTLAHTGADQLGSIGAASAGLLVGGYVLYRRGRAARR</sequence>
<evidence type="ECO:0000256" key="9">
    <source>
        <dbReference type="SAM" id="SignalP"/>
    </source>
</evidence>
<evidence type="ECO:0000259" key="10">
    <source>
        <dbReference type="PROSITE" id="PS51884"/>
    </source>
</evidence>
<dbReference type="PROSITE" id="PS51884">
    <property type="entry name" value="CHAPLIN"/>
    <property type="match status" value="2"/>
</dbReference>
<feature type="domain" description="Chaplin" evidence="10">
    <location>
        <begin position="131"/>
        <end position="171"/>
    </location>
</feature>
<keyword evidence="4 9" id="KW-0732">Signal</keyword>
<keyword evidence="6" id="KW-0034">Amyloid</keyword>
<organism evidence="11 12">
    <name type="scientific">Streptantibioticus ferralitis</name>
    <dbReference type="NCBI Taxonomy" id="236510"/>
    <lineage>
        <taxon>Bacteria</taxon>
        <taxon>Bacillati</taxon>
        <taxon>Actinomycetota</taxon>
        <taxon>Actinomycetes</taxon>
        <taxon>Kitasatosporales</taxon>
        <taxon>Streptomycetaceae</taxon>
        <taxon>Streptantibioticus</taxon>
    </lineage>
</organism>
<feature type="region of interest" description="Disordered" evidence="7">
    <location>
        <begin position="168"/>
        <end position="243"/>
    </location>
</feature>
<feature type="chain" id="PRO_5045761308" evidence="9">
    <location>
        <begin position="30"/>
        <end position="282"/>
    </location>
</feature>
<evidence type="ECO:0000256" key="3">
    <source>
        <dbReference type="ARBA" id="ARBA00022525"/>
    </source>
</evidence>
<dbReference type="Pfam" id="PF03777">
    <property type="entry name" value="ChpA-C"/>
    <property type="match status" value="2"/>
</dbReference>
<feature type="compositionally biased region" description="Pro residues" evidence="7">
    <location>
        <begin position="182"/>
        <end position="195"/>
    </location>
</feature>
<keyword evidence="8" id="KW-0472">Membrane</keyword>
<evidence type="ECO:0000256" key="2">
    <source>
        <dbReference type="ARBA" id="ARBA00022512"/>
    </source>
</evidence>
<feature type="transmembrane region" description="Helical" evidence="8">
    <location>
        <begin position="256"/>
        <end position="274"/>
    </location>
</feature>
<feature type="signal peptide" evidence="9">
    <location>
        <begin position="1"/>
        <end position="29"/>
    </location>
</feature>
<evidence type="ECO:0000256" key="8">
    <source>
        <dbReference type="SAM" id="Phobius"/>
    </source>
</evidence>
<keyword evidence="3" id="KW-0964">Secreted</keyword>
<dbReference type="EMBL" id="JARHTQ010000024">
    <property type="protein sequence ID" value="MDF2259653.1"/>
    <property type="molecule type" value="Genomic_DNA"/>
</dbReference>
<dbReference type="InterPro" id="IPR005528">
    <property type="entry name" value="ChpA-H"/>
</dbReference>
<evidence type="ECO:0000313" key="11">
    <source>
        <dbReference type="EMBL" id="MDF2259653.1"/>
    </source>
</evidence>
<gene>
    <name evidence="11" type="ORF">P2L57_29220</name>
</gene>
<evidence type="ECO:0000256" key="5">
    <source>
        <dbReference type="ARBA" id="ARBA00022889"/>
    </source>
</evidence>
<evidence type="ECO:0000256" key="4">
    <source>
        <dbReference type="ARBA" id="ARBA00022729"/>
    </source>
</evidence>
<evidence type="ECO:0000256" key="6">
    <source>
        <dbReference type="ARBA" id="ARBA00023087"/>
    </source>
</evidence>
<keyword evidence="8" id="KW-1133">Transmembrane helix</keyword>
<evidence type="ECO:0000256" key="7">
    <source>
        <dbReference type="SAM" id="MobiDB-lite"/>
    </source>
</evidence>
<reference evidence="11 12" key="1">
    <citation type="submission" date="2023-03" db="EMBL/GenBank/DDBJ databases">
        <title>Draft genome sequence of type strain Streptomyces ferralitis JCM 14344.</title>
        <authorList>
            <person name="Klaysubun C."/>
            <person name="Duangmal K."/>
        </authorList>
    </citation>
    <scope>NUCLEOTIDE SEQUENCE [LARGE SCALE GENOMIC DNA]</scope>
    <source>
        <strain evidence="11 12">JCM 14344</strain>
    </source>
</reference>
<proteinExistence type="predicted"/>
<feature type="domain" description="Chaplin" evidence="10">
    <location>
        <begin position="40"/>
        <end position="80"/>
    </location>
</feature>
<feature type="compositionally biased region" description="Basic residues" evidence="7">
    <location>
        <begin position="202"/>
        <end position="224"/>
    </location>
</feature>
<evidence type="ECO:0000256" key="1">
    <source>
        <dbReference type="ARBA" id="ARBA00004191"/>
    </source>
</evidence>